<dbReference type="PANTHER" id="PTHR45288">
    <property type="entry name" value="THIOREDOXIN FAMILY PROTEIN"/>
    <property type="match status" value="1"/>
</dbReference>
<evidence type="ECO:0000313" key="3">
    <source>
        <dbReference type="EMBL" id="MCL9812978.1"/>
    </source>
</evidence>
<keyword evidence="4" id="KW-1185">Reference proteome</keyword>
<dbReference type="InterPro" id="IPR036249">
    <property type="entry name" value="Thioredoxin-like_sf"/>
</dbReference>
<accession>A0AAE3FPI6</accession>
<organism evidence="3 4">
    <name type="scientific">Natranaeroarchaeum aerophilus</name>
    <dbReference type="NCBI Taxonomy" id="2917711"/>
    <lineage>
        <taxon>Archaea</taxon>
        <taxon>Methanobacteriati</taxon>
        <taxon>Methanobacteriota</taxon>
        <taxon>Stenosarchaea group</taxon>
        <taxon>Halobacteria</taxon>
        <taxon>Halobacteriales</taxon>
        <taxon>Natronoarchaeaceae</taxon>
        <taxon>Natranaeroarchaeum</taxon>
    </lineage>
</organism>
<dbReference type="PROSITE" id="PS50404">
    <property type="entry name" value="GST_NTER"/>
    <property type="match status" value="1"/>
</dbReference>
<evidence type="ECO:0000256" key="1">
    <source>
        <dbReference type="SAM" id="MobiDB-lite"/>
    </source>
</evidence>
<feature type="compositionally biased region" description="Basic and acidic residues" evidence="1">
    <location>
        <begin position="36"/>
        <end position="48"/>
    </location>
</feature>
<dbReference type="InterPro" id="IPR004045">
    <property type="entry name" value="Glutathione_S-Trfase_N"/>
</dbReference>
<dbReference type="InterPro" id="IPR011767">
    <property type="entry name" value="GLR_AS"/>
</dbReference>
<protein>
    <submittedName>
        <fullName evidence="3">Glutathione S-transferase N-terminal domain-containing protein</fullName>
    </submittedName>
</protein>
<sequence length="104" mass="11469">MTDSPPELELYNLQGCPYCAKVRRALDDLDLDYQTHDVPRSRSDRDAVHAASGQRGVPVLVDRSNGIEGMPESDDIVAYLYEEYGDGETPPPSGIVDRVLSALF</sequence>
<evidence type="ECO:0000259" key="2">
    <source>
        <dbReference type="PROSITE" id="PS50404"/>
    </source>
</evidence>
<dbReference type="RefSeq" id="WP_250595125.1">
    <property type="nucleotide sequence ID" value="NZ_JAKRVY010000002.1"/>
</dbReference>
<dbReference type="Gene3D" id="3.40.30.10">
    <property type="entry name" value="Glutaredoxin"/>
    <property type="match status" value="1"/>
</dbReference>
<feature type="domain" description="GST N-terminal" evidence="2">
    <location>
        <begin position="6"/>
        <end position="88"/>
    </location>
</feature>
<dbReference type="PROSITE" id="PS00195">
    <property type="entry name" value="GLUTAREDOXIN_1"/>
    <property type="match status" value="1"/>
</dbReference>
<dbReference type="Pfam" id="PF13417">
    <property type="entry name" value="GST_N_3"/>
    <property type="match status" value="1"/>
</dbReference>
<dbReference type="AlphaFoldDB" id="A0AAE3FPI6"/>
<reference evidence="3 4" key="1">
    <citation type="journal article" date="2022" name="Syst. Appl. Microbiol.">
        <title>Natronocalculus amylovorans gen. nov., sp. nov., and Natranaeroarchaeum aerophilus sp. nov., dominant culturable amylolytic natronoarchaea from hypersaline soda lakes in southwestern Siberia.</title>
        <authorList>
            <person name="Sorokin D.Y."/>
            <person name="Elcheninov A.G."/>
            <person name="Khizhniak T.V."/>
            <person name="Koenen M."/>
            <person name="Bale N.J."/>
            <person name="Damste J.S.S."/>
            <person name="Kublanov I.V."/>
        </authorList>
    </citation>
    <scope>NUCLEOTIDE SEQUENCE [LARGE SCALE GENOMIC DNA]</scope>
    <source>
        <strain evidence="3 4">AArc-St1-1</strain>
    </source>
</reference>
<dbReference type="PANTHER" id="PTHR45288:SF2">
    <property type="entry name" value="THIOREDOXIN FAMILY PROTEIN"/>
    <property type="match status" value="1"/>
</dbReference>
<evidence type="ECO:0000313" key="4">
    <source>
        <dbReference type="Proteomes" id="UP001202674"/>
    </source>
</evidence>
<comment type="caution">
    <text evidence="3">The sequence shown here is derived from an EMBL/GenBank/DDBJ whole genome shotgun (WGS) entry which is preliminary data.</text>
</comment>
<name>A0AAE3FPI6_9EURY</name>
<dbReference type="SUPFAM" id="SSF52833">
    <property type="entry name" value="Thioredoxin-like"/>
    <property type="match status" value="1"/>
</dbReference>
<dbReference type="Proteomes" id="UP001202674">
    <property type="component" value="Unassembled WGS sequence"/>
</dbReference>
<gene>
    <name evidence="3" type="ORF">AArcSt11_04850</name>
</gene>
<dbReference type="PROSITE" id="PS51354">
    <property type="entry name" value="GLUTAREDOXIN_2"/>
    <property type="match status" value="1"/>
</dbReference>
<dbReference type="EMBL" id="JAKRVY010000002">
    <property type="protein sequence ID" value="MCL9812978.1"/>
    <property type="molecule type" value="Genomic_DNA"/>
</dbReference>
<feature type="region of interest" description="Disordered" evidence="1">
    <location>
        <begin position="36"/>
        <end position="55"/>
    </location>
</feature>
<proteinExistence type="predicted"/>